<name>A0A7I7MSM1_9MYCO</name>
<dbReference type="KEGG" id="mshj:MSHI_27030"/>
<keyword evidence="2" id="KW-1185">Reference proteome</keyword>
<organism evidence="1 2">
    <name type="scientific">Mycobacterium shinjukuense</name>
    <dbReference type="NCBI Taxonomy" id="398694"/>
    <lineage>
        <taxon>Bacteria</taxon>
        <taxon>Bacillati</taxon>
        <taxon>Actinomycetota</taxon>
        <taxon>Actinomycetes</taxon>
        <taxon>Mycobacteriales</taxon>
        <taxon>Mycobacteriaceae</taxon>
        <taxon>Mycobacterium</taxon>
    </lineage>
</organism>
<evidence type="ECO:0000313" key="1">
    <source>
        <dbReference type="EMBL" id="BBX74797.1"/>
    </source>
</evidence>
<gene>
    <name evidence="1" type="ORF">MSHI_27030</name>
</gene>
<dbReference type="AlphaFoldDB" id="A0A7I7MSM1"/>
<evidence type="ECO:0000313" key="2">
    <source>
        <dbReference type="Proteomes" id="UP000467236"/>
    </source>
</evidence>
<protein>
    <submittedName>
        <fullName evidence="1">Uncharacterized protein</fullName>
    </submittedName>
</protein>
<dbReference type="EMBL" id="AP022575">
    <property type="protein sequence ID" value="BBX74797.1"/>
    <property type="molecule type" value="Genomic_DNA"/>
</dbReference>
<accession>A0A7I7MSM1</accession>
<proteinExistence type="predicted"/>
<sequence>MVTRALTAASRLRLFSLRELAAHRRRTVASNTVMAMSAMYLVAVLGIFGSITESVNRLADGIAGLAALEVSGIIDAGFADTVTADAAAVPGVATAAPMIRRPRPRRRGRFCCSTRTITAPGWVASWTPSSPDSWMHCSRRHTGCGSGRASLLPKGERFRLGSGSVAVLDVLADRQLAELNGGHFVLAPLALAQNVSRRPGRLDSILIT</sequence>
<reference evidence="1 2" key="1">
    <citation type="journal article" date="2019" name="Emerg. Microbes Infect.">
        <title>Comprehensive subspecies identification of 175 nontuberculous mycobacteria species based on 7547 genomic profiles.</title>
        <authorList>
            <person name="Matsumoto Y."/>
            <person name="Kinjo T."/>
            <person name="Motooka D."/>
            <person name="Nabeya D."/>
            <person name="Jung N."/>
            <person name="Uechi K."/>
            <person name="Horii T."/>
            <person name="Iida T."/>
            <person name="Fujita J."/>
            <person name="Nakamura S."/>
        </authorList>
    </citation>
    <scope>NUCLEOTIDE SEQUENCE [LARGE SCALE GENOMIC DNA]</scope>
    <source>
        <strain evidence="1 2">JCM 14233</strain>
    </source>
</reference>
<dbReference type="Proteomes" id="UP000467236">
    <property type="component" value="Chromosome"/>
</dbReference>